<dbReference type="SMART" id="SM00028">
    <property type="entry name" value="TPR"/>
    <property type="match status" value="2"/>
</dbReference>
<dbReference type="SUPFAM" id="SSF48452">
    <property type="entry name" value="TPR-like"/>
    <property type="match status" value="1"/>
</dbReference>
<feature type="compositionally biased region" description="Polar residues" evidence="4">
    <location>
        <begin position="77"/>
        <end position="94"/>
    </location>
</feature>
<feature type="region of interest" description="Disordered" evidence="4">
    <location>
        <begin position="410"/>
        <end position="453"/>
    </location>
</feature>
<reference evidence="5" key="1">
    <citation type="journal article" date="2021" name="Nat. Commun.">
        <title>Genomic analyses provide insights into spinach domestication and the genetic basis of agronomic traits.</title>
        <authorList>
            <person name="Cai X."/>
            <person name="Sun X."/>
            <person name="Xu C."/>
            <person name="Sun H."/>
            <person name="Wang X."/>
            <person name="Ge C."/>
            <person name="Zhang Z."/>
            <person name="Wang Q."/>
            <person name="Fei Z."/>
            <person name="Jiao C."/>
            <person name="Wang Q."/>
        </authorList>
    </citation>
    <scope>NUCLEOTIDE SEQUENCE [LARGE SCALE GENOMIC DNA]</scope>
    <source>
        <strain evidence="5">cv. Varoflay</strain>
    </source>
</reference>
<keyword evidence="2 3" id="KW-0802">TPR repeat</keyword>
<dbReference type="InterPro" id="IPR019734">
    <property type="entry name" value="TPR_rpt"/>
</dbReference>
<evidence type="ECO:0000256" key="2">
    <source>
        <dbReference type="ARBA" id="ARBA00022803"/>
    </source>
</evidence>
<evidence type="ECO:0000313" key="6">
    <source>
        <dbReference type="RefSeq" id="XP_056693884.1"/>
    </source>
</evidence>
<accession>A0ABM3RE32</accession>
<dbReference type="GeneID" id="110795596"/>
<dbReference type="PANTHER" id="PTHR45831:SF2">
    <property type="entry name" value="LD24721P"/>
    <property type="match status" value="1"/>
</dbReference>
<feature type="region of interest" description="Disordered" evidence="4">
    <location>
        <begin position="285"/>
        <end position="318"/>
    </location>
</feature>
<name>A0ABM3RE32_SPIOL</name>
<keyword evidence="5" id="KW-1185">Reference proteome</keyword>
<keyword evidence="1" id="KW-0677">Repeat</keyword>
<sequence length="453" mass="49621">MANLRSDATTSRRITRAFLDFLDSVEPAPGVDLEGLEVAKDCLTEVFRLHLLPESERPEPNLLLNIFSSSEEARPGSSAQNNASGDFSGTSRNQGDGEDRESSDIGASNRDELSTQLLDALEKMHFFTTPDGDDDHLLRVNAVTVCQSALFDMEDSGCEMNRKNLADTLKTQGNKDVQSSNYEDAIIRYTSAIALCENAVYYCNRAAAYTQMRKYDEAIKDCLKSIEIDPNYSKAYSRLGLAYYAQGKYSDAINKGYKRGQYALELDPNSNAVKENIRVAEQKLNEEQEQTRRNQDHPTGSSGNQAAPPPSFSSVSFDAGTIPANLPANFASMFSNIAGNASQNQTRQGEANHETRSPFGSSTFDSNAIPSEMASMFMNMAGSAFQGQQQDSQSNHENGVPNFASMFMNMAGQGQPQGAHTVVDDDDGTETRTGQRSFSFNFDIDGNGRPTSR</sequence>
<dbReference type="Pfam" id="PF00515">
    <property type="entry name" value="TPR_1"/>
    <property type="match status" value="1"/>
</dbReference>
<feature type="repeat" description="TPR" evidence="3">
    <location>
        <begin position="199"/>
        <end position="232"/>
    </location>
</feature>
<dbReference type="InterPro" id="IPR047150">
    <property type="entry name" value="SGT"/>
</dbReference>
<evidence type="ECO:0000313" key="5">
    <source>
        <dbReference type="Proteomes" id="UP000813463"/>
    </source>
</evidence>
<feature type="region of interest" description="Disordered" evidence="4">
    <location>
        <begin position="72"/>
        <end position="109"/>
    </location>
</feature>
<gene>
    <name evidence="6" type="primary">LOC110795596</name>
</gene>
<feature type="region of interest" description="Disordered" evidence="4">
    <location>
        <begin position="342"/>
        <end position="367"/>
    </location>
</feature>
<dbReference type="Proteomes" id="UP000813463">
    <property type="component" value="Chromosome 2"/>
</dbReference>
<feature type="compositionally biased region" description="Polar residues" evidence="4">
    <location>
        <begin position="358"/>
        <end position="367"/>
    </location>
</feature>
<evidence type="ECO:0000256" key="1">
    <source>
        <dbReference type="ARBA" id="ARBA00022737"/>
    </source>
</evidence>
<dbReference type="PANTHER" id="PTHR45831">
    <property type="entry name" value="LD24721P"/>
    <property type="match status" value="1"/>
</dbReference>
<evidence type="ECO:0000256" key="4">
    <source>
        <dbReference type="SAM" id="MobiDB-lite"/>
    </source>
</evidence>
<evidence type="ECO:0000256" key="3">
    <source>
        <dbReference type="PROSITE-ProRule" id="PRU00339"/>
    </source>
</evidence>
<feature type="compositionally biased region" description="Basic and acidic residues" evidence="4">
    <location>
        <begin position="95"/>
        <end position="109"/>
    </location>
</feature>
<feature type="compositionally biased region" description="Polar residues" evidence="4">
    <location>
        <begin position="431"/>
        <end position="440"/>
    </location>
</feature>
<dbReference type="RefSeq" id="XP_056693884.1">
    <property type="nucleotide sequence ID" value="XM_056837906.1"/>
</dbReference>
<organism evidence="5 6">
    <name type="scientific">Spinacia oleracea</name>
    <name type="common">Spinach</name>
    <dbReference type="NCBI Taxonomy" id="3562"/>
    <lineage>
        <taxon>Eukaryota</taxon>
        <taxon>Viridiplantae</taxon>
        <taxon>Streptophyta</taxon>
        <taxon>Embryophyta</taxon>
        <taxon>Tracheophyta</taxon>
        <taxon>Spermatophyta</taxon>
        <taxon>Magnoliopsida</taxon>
        <taxon>eudicotyledons</taxon>
        <taxon>Gunneridae</taxon>
        <taxon>Pentapetalae</taxon>
        <taxon>Caryophyllales</taxon>
        <taxon>Chenopodiaceae</taxon>
        <taxon>Chenopodioideae</taxon>
        <taxon>Anserineae</taxon>
        <taxon>Spinacia</taxon>
    </lineage>
</organism>
<protein>
    <submittedName>
        <fullName evidence="6">Uncharacterized protein isoform X1</fullName>
    </submittedName>
</protein>
<feature type="compositionally biased region" description="Basic and acidic residues" evidence="4">
    <location>
        <begin position="285"/>
        <end position="296"/>
    </location>
</feature>
<dbReference type="Gene3D" id="1.25.40.10">
    <property type="entry name" value="Tetratricopeptide repeat domain"/>
    <property type="match status" value="1"/>
</dbReference>
<reference evidence="6" key="2">
    <citation type="submission" date="2025-08" db="UniProtKB">
        <authorList>
            <consortium name="RefSeq"/>
        </authorList>
    </citation>
    <scope>IDENTIFICATION</scope>
    <source>
        <tissue evidence="6">Leaf</tissue>
    </source>
</reference>
<dbReference type="PROSITE" id="PS50005">
    <property type="entry name" value="TPR"/>
    <property type="match status" value="1"/>
</dbReference>
<dbReference type="Gene3D" id="1.20.5.420">
    <property type="entry name" value="Immunoglobulin FC, subunit C"/>
    <property type="match status" value="1"/>
</dbReference>
<proteinExistence type="predicted"/>
<dbReference type="InterPro" id="IPR011990">
    <property type="entry name" value="TPR-like_helical_dom_sf"/>
</dbReference>